<accession>A0A521BR29</accession>
<proteinExistence type="inferred from homology"/>
<evidence type="ECO:0000259" key="8">
    <source>
        <dbReference type="Pfam" id="PF14322"/>
    </source>
</evidence>
<dbReference type="Pfam" id="PF14322">
    <property type="entry name" value="SusD-like_3"/>
    <property type="match status" value="1"/>
</dbReference>
<protein>
    <submittedName>
        <fullName evidence="9">Starch-binding associating with outer membrane</fullName>
    </submittedName>
</protein>
<dbReference type="Proteomes" id="UP000315971">
    <property type="component" value="Unassembled WGS sequence"/>
</dbReference>
<sequence>MKRNFILIGCLFFSLLLSSCEKDVMTQLPVDRTDITDIFSPKDKEGNMINEYVSSIYAQLPRGFNRIGSNVLDAATDDAVSASSTTVEVDKFKIGQVSPTDLPENPWASNYAAIRRVNVLLANIDNSGIPLVRKDAIKAEVRFLRAMFYFELVKRWGNVPLVGDKVFAVDDNLSLARNTRQECVNYIVSECDAIKGKVLLTTDASYETGRVSKGAVLALKARLLLYDASPLYNPTNDITKWQAAAAAAKELMDMGVYQLVASGSFGTMFTTRNNTEFILAYQQADNTSVESLNEPPGFQRAGKGYTNPTQDLVEAFKMKNGKSITDPTSGYNQAAPATNRDIRFALTIFYNGMSWLNTPLELFEGGKNNSKPGVGSGTKTGYYMRKFMTTTGSAASFTSATHNFPLFRYAEVLLNYAEAQNEALASPDASVYTAINLIRTRAGFTTPLAAGSLTQAQMRDIIRNERRCEFAFEEHRFWDIRRWNIAKDVLNGSLRGLKITKDPVTSALTYQIVNVQNVTYDQKMNLYPVPFSELMRNNQLDQNQGWN</sequence>
<keyword evidence="10" id="KW-1185">Reference proteome</keyword>
<dbReference type="Gene3D" id="1.25.40.390">
    <property type="match status" value="1"/>
</dbReference>
<feature type="signal peptide" evidence="6">
    <location>
        <begin position="1"/>
        <end position="19"/>
    </location>
</feature>
<keyword evidence="4" id="KW-0472">Membrane</keyword>
<keyword evidence="3 6" id="KW-0732">Signal</keyword>
<evidence type="ECO:0000259" key="7">
    <source>
        <dbReference type="Pfam" id="PF07980"/>
    </source>
</evidence>
<dbReference type="AlphaFoldDB" id="A0A521BR29"/>
<dbReference type="RefSeq" id="WP_142601999.1">
    <property type="nucleotide sequence ID" value="NZ_FXSZ01000002.1"/>
</dbReference>
<dbReference type="InterPro" id="IPR011990">
    <property type="entry name" value="TPR-like_helical_dom_sf"/>
</dbReference>
<comment type="subcellular location">
    <subcellularLocation>
        <location evidence="1">Cell outer membrane</location>
    </subcellularLocation>
</comment>
<dbReference type="Pfam" id="PF07980">
    <property type="entry name" value="SusD_RagB"/>
    <property type="match status" value="1"/>
</dbReference>
<dbReference type="PROSITE" id="PS51257">
    <property type="entry name" value="PROKAR_LIPOPROTEIN"/>
    <property type="match status" value="1"/>
</dbReference>
<name>A0A521BR29_9SPHI</name>
<gene>
    <name evidence="9" type="ORF">SAMN06265350_102388</name>
</gene>
<evidence type="ECO:0000256" key="3">
    <source>
        <dbReference type="ARBA" id="ARBA00022729"/>
    </source>
</evidence>
<organism evidence="9 10">
    <name type="scientific">Solitalea koreensis</name>
    <dbReference type="NCBI Taxonomy" id="543615"/>
    <lineage>
        <taxon>Bacteria</taxon>
        <taxon>Pseudomonadati</taxon>
        <taxon>Bacteroidota</taxon>
        <taxon>Sphingobacteriia</taxon>
        <taxon>Sphingobacteriales</taxon>
        <taxon>Sphingobacteriaceae</taxon>
        <taxon>Solitalea</taxon>
    </lineage>
</organism>
<feature type="domain" description="RagB/SusD" evidence="7">
    <location>
        <begin position="283"/>
        <end position="546"/>
    </location>
</feature>
<dbReference type="InterPro" id="IPR033985">
    <property type="entry name" value="SusD-like_N"/>
</dbReference>
<evidence type="ECO:0000313" key="10">
    <source>
        <dbReference type="Proteomes" id="UP000315971"/>
    </source>
</evidence>
<dbReference type="OrthoDB" id="608091at2"/>
<feature type="chain" id="PRO_5021882325" evidence="6">
    <location>
        <begin position="20"/>
        <end position="547"/>
    </location>
</feature>
<dbReference type="InterPro" id="IPR012944">
    <property type="entry name" value="SusD_RagB_dom"/>
</dbReference>
<evidence type="ECO:0000313" key="9">
    <source>
        <dbReference type="EMBL" id="SMO49000.1"/>
    </source>
</evidence>
<dbReference type="CDD" id="cd08977">
    <property type="entry name" value="SusD"/>
    <property type="match status" value="1"/>
</dbReference>
<evidence type="ECO:0000256" key="1">
    <source>
        <dbReference type="ARBA" id="ARBA00004442"/>
    </source>
</evidence>
<dbReference type="GO" id="GO:0009279">
    <property type="term" value="C:cell outer membrane"/>
    <property type="evidence" value="ECO:0007669"/>
    <property type="project" value="UniProtKB-SubCell"/>
</dbReference>
<dbReference type="EMBL" id="FXSZ01000002">
    <property type="protein sequence ID" value="SMO49000.1"/>
    <property type="molecule type" value="Genomic_DNA"/>
</dbReference>
<reference evidence="9 10" key="1">
    <citation type="submission" date="2017-05" db="EMBL/GenBank/DDBJ databases">
        <authorList>
            <person name="Varghese N."/>
            <person name="Submissions S."/>
        </authorList>
    </citation>
    <scope>NUCLEOTIDE SEQUENCE [LARGE SCALE GENOMIC DNA]</scope>
    <source>
        <strain evidence="9 10">DSM 21342</strain>
    </source>
</reference>
<evidence type="ECO:0000256" key="5">
    <source>
        <dbReference type="ARBA" id="ARBA00023237"/>
    </source>
</evidence>
<comment type="similarity">
    <text evidence="2">Belongs to the SusD family.</text>
</comment>
<keyword evidence="5" id="KW-0998">Cell outer membrane</keyword>
<evidence type="ECO:0000256" key="4">
    <source>
        <dbReference type="ARBA" id="ARBA00023136"/>
    </source>
</evidence>
<evidence type="ECO:0000256" key="2">
    <source>
        <dbReference type="ARBA" id="ARBA00006275"/>
    </source>
</evidence>
<evidence type="ECO:0000256" key="6">
    <source>
        <dbReference type="SAM" id="SignalP"/>
    </source>
</evidence>
<dbReference type="SUPFAM" id="SSF48452">
    <property type="entry name" value="TPR-like"/>
    <property type="match status" value="1"/>
</dbReference>
<feature type="domain" description="SusD-like N-terminal" evidence="8">
    <location>
        <begin position="49"/>
        <end position="225"/>
    </location>
</feature>